<feature type="compositionally biased region" description="Basic and acidic residues" evidence="1">
    <location>
        <begin position="52"/>
        <end position="62"/>
    </location>
</feature>
<feature type="compositionally biased region" description="Low complexity" evidence="1">
    <location>
        <begin position="1"/>
        <end position="14"/>
    </location>
</feature>
<reference evidence="2" key="2">
    <citation type="submission" date="2024-01" db="EMBL/GenBank/DDBJ databases">
        <title>Comparative genomics of Cryptococcus and Kwoniella reveals pathogenesis evolution and contrasting modes of karyotype evolution via chromosome fusion or intercentromeric recombination.</title>
        <authorList>
            <person name="Coelho M.A."/>
            <person name="David-Palma M."/>
            <person name="Shea T."/>
            <person name="Bowers K."/>
            <person name="McGinley-Smith S."/>
            <person name="Mohammad A.W."/>
            <person name="Gnirke A."/>
            <person name="Yurkov A.M."/>
            <person name="Nowrousian M."/>
            <person name="Sun S."/>
            <person name="Cuomo C.A."/>
            <person name="Heitman J."/>
        </authorList>
    </citation>
    <scope>NUCLEOTIDE SEQUENCE</scope>
    <source>
        <strain evidence="2">CBS 12478</strain>
    </source>
</reference>
<evidence type="ECO:0000313" key="3">
    <source>
        <dbReference type="Proteomes" id="UP000322225"/>
    </source>
</evidence>
<dbReference type="GeneID" id="43587257"/>
<accession>A0A5M6C6U4</accession>
<evidence type="ECO:0000313" key="2">
    <source>
        <dbReference type="EMBL" id="WWD20642.1"/>
    </source>
</evidence>
<reference evidence="2" key="1">
    <citation type="submission" date="2017-08" db="EMBL/GenBank/DDBJ databases">
        <authorList>
            <person name="Cuomo C."/>
            <person name="Billmyre B."/>
            <person name="Heitman J."/>
        </authorList>
    </citation>
    <scope>NUCLEOTIDE SEQUENCE</scope>
    <source>
        <strain evidence="2">CBS 12478</strain>
    </source>
</reference>
<dbReference type="EMBL" id="CP144059">
    <property type="protein sequence ID" value="WWD20642.1"/>
    <property type="molecule type" value="Genomic_DNA"/>
</dbReference>
<organism evidence="2 3">
    <name type="scientific">Kwoniella shandongensis</name>
    <dbReference type="NCBI Taxonomy" id="1734106"/>
    <lineage>
        <taxon>Eukaryota</taxon>
        <taxon>Fungi</taxon>
        <taxon>Dikarya</taxon>
        <taxon>Basidiomycota</taxon>
        <taxon>Agaricomycotina</taxon>
        <taxon>Tremellomycetes</taxon>
        <taxon>Tremellales</taxon>
        <taxon>Cryptococcaceae</taxon>
        <taxon>Kwoniella</taxon>
    </lineage>
</organism>
<keyword evidence="3" id="KW-1185">Reference proteome</keyword>
<protein>
    <submittedName>
        <fullName evidence="2">Uncharacterized protein</fullName>
    </submittedName>
</protein>
<feature type="region of interest" description="Disordered" evidence="1">
    <location>
        <begin position="1"/>
        <end position="100"/>
    </location>
</feature>
<dbReference type="Proteomes" id="UP000322225">
    <property type="component" value="Chromosome 9"/>
</dbReference>
<name>A0A5M6C6U4_9TREE</name>
<evidence type="ECO:0000256" key="1">
    <source>
        <dbReference type="SAM" id="MobiDB-lite"/>
    </source>
</evidence>
<dbReference type="AlphaFoldDB" id="A0A5M6C6U4"/>
<gene>
    <name evidence="2" type="ORF">CI109_105118</name>
</gene>
<dbReference type="RefSeq" id="XP_031862460.1">
    <property type="nucleotide sequence ID" value="XM_032003138.1"/>
</dbReference>
<proteinExistence type="predicted"/>
<sequence length="100" mass="10372">MPTTPSTNKTTTTSDSLFSGSGSVGAMSIYSGQGTGAATGPSSYLTPFPSYQKREPKTRDQMADAIFSSKKLQSKTGTKDTKQTSSSSSSFGDIAVSIAR</sequence>
<dbReference type="KEGG" id="ksn:43587257"/>